<keyword evidence="5" id="KW-0249">Electron transport</keyword>
<organism evidence="9 10">
    <name type="scientific">Sphingobium xenophagum</name>
    <dbReference type="NCBI Taxonomy" id="121428"/>
    <lineage>
        <taxon>Bacteria</taxon>
        <taxon>Pseudomonadati</taxon>
        <taxon>Pseudomonadota</taxon>
        <taxon>Alphaproteobacteria</taxon>
        <taxon>Sphingomonadales</taxon>
        <taxon>Sphingomonadaceae</taxon>
        <taxon>Sphingobium</taxon>
    </lineage>
</organism>
<keyword evidence="10" id="KW-1185">Reference proteome</keyword>
<dbReference type="PANTHER" id="PTHR43177:SF5">
    <property type="entry name" value="ANAEROBIC DIMETHYL SULFOXIDE REDUCTASE CHAIN B-RELATED"/>
    <property type="match status" value="1"/>
</dbReference>
<dbReference type="EMBL" id="JAVDWV010000011">
    <property type="protein sequence ID" value="MDR7155727.1"/>
    <property type="molecule type" value="Genomic_DNA"/>
</dbReference>
<comment type="caution">
    <text evidence="9">The sequence shown here is derived from an EMBL/GenBank/DDBJ whole genome shotgun (WGS) entry which is preliminary data.</text>
</comment>
<evidence type="ECO:0000256" key="1">
    <source>
        <dbReference type="ARBA" id="ARBA00022448"/>
    </source>
</evidence>
<dbReference type="InterPro" id="IPR017896">
    <property type="entry name" value="4Fe4S_Fe-S-bd"/>
</dbReference>
<evidence type="ECO:0000256" key="5">
    <source>
        <dbReference type="ARBA" id="ARBA00022982"/>
    </source>
</evidence>
<dbReference type="Proteomes" id="UP001267638">
    <property type="component" value="Unassembled WGS sequence"/>
</dbReference>
<keyword evidence="1" id="KW-0813">Transport</keyword>
<accession>A0ABU1X2C1</accession>
<keyword evidence="7" id="KW-0411">Iron-sulfur</keyword>
<evidence type="ECO:0000256" key="6">
    <source>
        <dbReference type="ARBA" id="ARBA00023004"/>
    </source>
</evidence>
<dbReference type="PANTHER" id="PTHR43177">
    <property type="entry name" value="PROTEIN NRFC"/>
    <property type="match status" value="1"/>
</dbReference>
<reference evidence="9 10" key="1">
    <citation type="submission" date="2023-07" db="EMBL/GenBank/DDBJ databases">
        <title>Sorghum-associated microbial communities from plants grown in Nebraska, USA.</title>
        <authorList>
            <person name="Schachtman D."/>
        </authorList>
    </citation>
    <scope>NUCLEOTIDE SEQUENCE [LARGE SCALE GENOMIC DNA]</scope>
    <source>
        <strain evidence="9 10">4256</strain>
    </source>
</reference>
<keyword evidence="6" id="KW-0408">Iron</keyword>
<protein>
    <submittedName>
        <fullName evidence="9">Anaerobic dimethyl sulfoxide reductase subunit B (Iron-sulfur subunit)</fullName>
    </submittedName>
</protein>
<dbReference type="InterPro" id="IPR050954">
    <property type="entry name" value="ET_IronSulfur_Cluster-Binding"/>
</dbReference>
<feature type="domain" description="4Fe-4S ferredoxin-type" evidence="8">
    <location>
        <begin position="93"/>
        <end position="121"/>
    </location>
</feature>
<keyword evidence="3" id="KW-0479">Metal-binding</keyword>
<dbReference type="CDD" id="cd16371">
    <property type="entry name" value="DMSOR_beta_like"/>
    <property type="match status" value="1"/>
</dbReference>
<evidence type="ECO:0000256" key="2">
    <source>
        <dbReference type="ARBA" id="ARBA00022485"/>
    </source>
</evidence>
<evidence type="ECO:0000313" key="9">
    <source>
        <dbReference type="EMBL" id="MDR7155727.1"/>
    </source>
</evidence>
<evidence type="ECO:0000256" key="4">
    <source>
        <dbReference type="ARBA" id="ARBA00022737"/>
    </source>
</evidence>
<sequence length="201" mass="21640">MSTQLGFYLDAAACNGCSVCLVACKDKYDNPVGVNFRKVIHQTMGHWEEDSAQPGFLVPQISAYTLSIACNHCADPVCLEACPVAAIQKQEDGLVLIDKNICVGCRLCQCCPYDAPQFNEELGVMTMCDGCVDLQGTGEEQACVAACPQRALEFGDVEELAHKHATRVAGVEPLPDPAITRPSLLITPHRNSPLSRSEIDG</sequence>
<evidence type="ECO:0000256" key="7">
    <source>
        <dbReference type="ARBA" id="ARBA00023014"/>
    </source>
</evidence>
<feature type="domain" description="4Fe-4S ferredoxin-type" evidence="8">
    <location>
        <begin position="59"/>
        <end position="92"/>
    </location>
</feature>
<evidence type="ECO:0000259" key="8">
    <source>
        <dbReference type="PROSITE" id="PS51379"/>
    </source>
</evidence>
<dbReference type="Gene3D" id="3.30.70.20">
    <property type="match status" value="2"/>
</dbReference>
<name>A0ABU1X2C1_SPHXE</name>
<dbReference type="SUPFAM" id="SSF54862">
    <property type="entry name" value="4Fe-4S ferredoxins"/>
    <property type="match status" value="1"/>
</dbReference>
<evidence type="ECO:0000313" key="10">
    <source>
        <dbReference type="Proteomes" id="UP001267638"/>
    </source>
</evidence>
<proteinExistence type="predicted"/>
<keyword evidence="2" id="KW-0004">4Fe-4S</keyword>
<evidence type="ECO:0000256" key="3">
    <source>
        <dbReference type="ARBA" id="ARBA00022723"/>
    </source>
</evidence>
<dbReference type="Pfam" id="PF13247">
    <property type="entry name" value="Fer4_11"/>
    <property type="match status" value="1"/>
</dbReference>
<dbReference type="RefSeq" id="WP_310225292.1">
    <property type="nucleotide sequence ID" value="NZ_JAVDWV010000011.1"/>
</dbReference>
<gene>
    <name evidence="9" type="ORF">J2W40_002563</name>
</gene>
<keyword evidence="4" id="KW-0677">Repeat</keyword>
<dbReference type="PROSITE" id="PS51379">
    <property type="entry name" value="4FE4S_FER_2"/>
    <property type="match status" value="2"/>
</dbReference>